<keyword evidence="3" id="KW-0804">Transcription</keyword>
<sequence>MKKLSLKDVAQHVGVSTALVSYVLNGQAVEKQVNKDTAERIMAAIEELNYTPNQIAKSLKMRTTNTIGLVVADINYRFSTGITRAIESESKKRNYTVIYGSSNEDENKFSELIDVFVNRRVDGLILIPSENSQDQIRALQKSEIPFVLIDRIFPNIKTNYISLDNFKASYKATEYLIKLGHKRIAFINYKTTMFHLQERTRGFREALSDHKLTIAETLLPEILSANLAKDIQQAIDNVLHLQEPCDAIFFATDTLTIHGLKYLNKLKIKVPGDISVLSFDGSDAFELFYCPITHSKQPLEEMGKLAVNTLLDLVNHSKINMQISLDADIVIGNSCGESV</sequence>
<dbReference type="GO" id="GO:0000976">
    <property type="term" value="F:transcription cis-regulatory region binding"/>
    <property type="evidence" value="ECO:0007669"/>
    <property type="project" value="TreeGrafter"/>
</dbReference>
<dbReference type="SUPFAM" id="SSF47413">
    <property type="entry name" value="lambda repressor-like DNA-binding domains"/>
    <property type="match status" value="1"/>
</dbReference>
<organism evidence="5 6">
    <name type="scientific">Mucilaginibacter pineti</name>
    <dbReference type="NCBI Taxonomy" id="1391627"/>
    <lineage>
        <taxon>Bacteria</taxon>
        <taxon>Pseudomonadati</taxon>
        <taxon>Bacteroidota</taxon>
        <taxon>Sphingobacteriia</taxon>
        <taxon>Sphingobacteriales</taxon>
        <taxon>Sphingobacteriaceae</taxon>
        <taxon>Mucilaginibacter</taxon>
    </lineage>
</organism>
<evidence type="ECO:0000256" key="1">
    <source>
        <dbReference type="ARBA" id="ARBA00023015"/>
    </source>
</evidence>
<dbReference type="PANTHER" id="PTHR30146">
    <property type="entry name" value="LACI-RELATED TRANSCRIPTIONAL REPRESSOR"/>
    <property type="match status" value="1"/>
</dbReference>
<protein>
    <submittedName>
        <fullName evidence="5">Transcriptional regulator, LacI family</fullName>
    </submittedName>
</protein>
<dbReference type="EMBL" id="FNAI01000020">
    <property type="protein sequence ID" value="SDF56072.1"/>
    <property type="molecule type" value="Genomic_DNA"/>
</dbReference>
<dbReference type="InterPro" id="IPR046335">
    <property type="entry name" value="LacI/GalR-like_sensor"/>
</dbReference>
<dbReference type="Gene3D" id="1.10.260.40">
    <property type="entry name" value="lambda repressor-like DNA-binding domains"/>
    <property type="match status" value="1"/>
</dbReference>
<dbReference type="OrthoDB" id="9803256at2"/>
<keyword evidence="2" id="KW-0238">DNA-binding</keyword>
<keyword evidence="6" id="KW-1185">Reference proteome</keyword>
<dbReference type="RefSeq" id="WP_091156269.1">
    <property type="nucleotide sequence ID" value="NZ_FNAI01000020.1"/>
</dbReference>
<dbReference type="Pfam" id="PF13377">
    <property type="entry name" value="Peripla_BP_3"/>
    <property type="match status" value="1"/>
</dbReference>
<dbReference type="PROSITE" id="PS50932">
    <property type="entry name" value="HTH_LACI_2"/>
    <property type="match status" value="1"/>
</dbReference>
<proteinExistence type="predicted"/>
<dbReference type="Gene3D" id="3.40.50.2300">
    <property type="match status" value="2"/>
</dbReference>
<evidence type="ECO:0000256" key="3">
    <source>
        <dbReference type="ARBA" id="ARBA00023163"/>
    </source>
</evidence>
<evidence type="ECO:0000256" key="2">
    <source>
        <dbReference type="ARBA" id="ARBA00023125"/>
    </source>
</evidence>
<feature type="domain" description="HTH lacI-type" evidence="4">
    <location>
        <begin position="4"/>
        <end position="61"/>
    </location>
</feature>
<dbReference type="Pfam" id="PF00356">
    <property type="entry name" value="LacI"/>
    <property type="match status" value="1"/>
</dbReference>
<dbReference type="SMART" id="SM00354">
    <property type="entry name" value="HTH_LACI"/>
    <property type="match status" value="1"/>
</dbReference>
<dbReference type="Proteomes" id="UP000199072">
    <property type="component" value="Unassembled WGS sequence"/>
</dbReference>
<dbReference type="SUPFAM" id="SSF53822">
    <property type="entry name" value="Periplasmic binding protein-like I"/>
    <property type="match status" value="1"/>
</dbReference>
<gene>
    <name evidence="5" type="ORF">SAMN05216464_12045</name>
</gene>
<reference evidence="5 6" key="1">
    <citation type="submission" date="2016-10" db="EMBL/GenBank/DDBJ databases">
        <authorList>
            <person name="de Groot N.N."/>
        </authorList>
    </citation>
    <scope>NUCLEOTIDE SEQUENCE [LARGE SCALE GENOMIC DNA]</scope>
    <source>
        <strain evidence="5 6">47C3B</strain>
    </source>
</reference>
<dbReference type="CDD" id="cd19977">
    <property type="entry name" value="PBP1_EndR-like"/>
    <property type="match status" value="1"/>
</dbReference>
<accession>A0A1G7M2P8</accession>
<dbReference type="InterPro" id="IPR010982">
    <property type="entry name" value="Lambda_DNA-bd_dom_sf"/>
</dbReference>
<dbReference type="PANTHER" id="PTHR30146:SF109">
    <property type="entry name" value="HTH-TYPE TRANSCRIPTIONAL REGULATOR GALS"/>
    <property type="match status" value="1"/>
</dbReference>
<dbReference type="GO" id="GO:0003700">
    <property type="term" value="F:DNA-binding transcription factor activity"/>
    <property type="evidence" value="ECO:0007669"/>
    <property type="project" value="TreeGrafter"/>
</dbReference>
<dbReference type="InterPro" id="IPR028082">
    <property type="entry name" value="Peripla_BP_I"/>
</dbReference>
<name>A0A1G7M2P8_9SPHI</name>
<dbReference type="STRING" id="1391627.SAMN05216464_12045"/>
<dbReference type="AlphaFoldDB" id="A0A1G7M2P8"/>
<dbReference type="InterPro" id="IPR000843">
    <property type="entry name" value="HTH_LacI"/>
</dbReference>
<evidence type="ECO:0000313" key="6">
    <source>
        <dbReference type="Proteomes" id="UP000199072"/>
    </source>
</evidence>
<keyword evidence="1" id="KW-0805">Transcription regulation</keyword>
<evidence type="ECO:0000313" key="5">
    <source>
        <dbReference type="EMBL" id="SDF56072.1"/>
    </source>
</evidence>
<evidence type="ECO:0000259" key="4">
    <source>
        <dbReference type="PROSITE" id="PS50932"/>
    </source>
</evidence>
<dbReference type="CDD" id="cd01392">
    <property type="entry name" value="HTH_LacI"/>
    <property type="match status" value="1"/>
</dbReference>